<dbReference type="AlphaFoldDB" id="A0A8S1Q1Z9"/>
<keyword evidence="3" id="KW-1185">Reference proteome</keyword>
<accession>A0A8S1Q1Z9</accession>
<dbReference type="OMA" id="DYFIQRI"/>
<comment type="caution">
    <text evidence="2">The sequence shown here is derived from an EMBL/GenBank/DDBJ whole genome shotgun (WGS) entry which is preliminary data.</text>
</comment>
<proteinExistence type="predicted"/>
<dbReference type="CDD" id="cd00064">
    <property type="entry name" value="FU"/>
    <property type="match status" value="1"/>
</dbReference>
<dbReference type="Proteomes" id="UP000688137">
    <property type="component" value="Unassembled WGS sequence"/>
</dbReference>
<name>A0A8S1Q1Z9_PARPR</name>
<evidence type="ECO:0000313" key="2">
    <source>
        <dbReference type="EMBL" id="CAD8108768.1"/>
    </source>
</evidence>
<dbReference type="EMBL" id="CAJJDM010000142">
    <property type="protein sequence ID" value="CAD8108768.1"/>
    <property type="molecule type" value="Genomic_DNA"/>
</dbReference>
<feature type="signal peptide" evidence="1">
    <location>
        <begin position="1"/>
        <end position="16"/>
    </location>
</feature>
<dbReference type="PANTHER" id="PTHR39767">
    <property type="entry name" value="CALCIUM/CALMODULIN-BINDING MEMBRANE PROTEIN PCM4-RELATED"/>
    <property type="match status" value="1"/>
</dbReference>
<evidence type="ECO:0000313" key="3">
    <source>
        <dbReference type="Proteomes" id="UP000688137"/>
    </source>
</evidence>
<protein>
    <submittedName>
        <fullName evidence="2">Uncharacterized protein</fullName>
    </submittedName>
</protein>
<evidence type="ECO:0000256" key="1">
    <source>
        <dbReference type="SAM" id="SignalP"/>
    </source>
</evidence>
<keyword evidence="1" id="KW-0732">Signal</keyword>
<sequence>MTLFIVTSIIFMRVVCQQIILFASSFSDKKLVNLENWTLYPKNLLQTGFGSLSVDDDDYAGLYSMNGVQQNSYLAGMYKIYESIPAHSTLIIKAKTLMQNFGFGGTGTCRVRADGLLIIQIANQLDLINNYKINSFSVPYQSSSSAVLIEFHFEAIGDYQSLTFGFREFELYYKTCPPGCTFCQTSELQSNDCNFWSLDQRQLFDQSSLNEGWTISFKDKKQYRMDYCQDDKALNLIGFALPTESIERTLYLQPHYKMLILYKLLLLGADSIVFSYFYFELNDVIVSDIKFATYLKTSQICKHKNPSSMGDYVQQVKYEDFNQNTILKLRIFTQGRTYFQKLKWSIRNLEIFIKKCHPDCTESCFGPRANQCSRQKYPKFQNFINYFTEPLFTDTQEWQMITPIQPKSPNYCSGISIFGGYLQLGGDHYIQRIITLEDHQTIQISFKLYQIDNFNNDILYVVVDDQIVYQTVLEPIIDTSKATILCGIYEDYDLIVKISTPIIQHTQKKSIIQIYTNQPTTSQGYWGIRDFIIKQDSIIYIQELKQVRFLINDWINFAWIITQKVQTIEICKNKNYIISNNILGQPSKFRKIIKNLPLHSKIRIQFIIILTYTTINEDIIQINYSLDQNENQITKNLQLINDQYCETATLSKAYNFDDFINHSNTNLFLILSIDSISINWGIRDFQLSYSDS</sequence>
<organism evidence="2 3">
    <name type="scientific">Paramecium primaurelia</name>
    <dbReference type="NCBI Taxonomy" id="5886"/>
    <lineage>
        <taxon>Eukaryota</taxon>
        <taxon>Sar</taxon>
        <taxon>Alveolata</taxon>
        <taxon>Ciliophora</taxon>
        <taxon>Intramacronucleata</taxon>
        <taxon>Oligohymenophorea</taxon>
        <taxon>Peniculida</taxon>
        <taxon>Parameciidae</taxon>
        <taxon>Paramecium</taxon>
    </lineage>
</organism>
<feature type="chain" id="PRO_5035794486" evidence="1">
    <location>
        <begin position="17"/>
        <end position="692"/>
    </location>
</feature>
<dbReference type="InterPro" id="IPR006212">
    <property type="entry name" value="Furin_repeat"/>
</dbReference>
<dbReference type="PANTHER" id="PTHR39767:SF2">
    <property type="entry name" value="CHROMOSOME UNDETERMINED SCAFFOLD_1, WHOLE GENOME SHOTGUN SEQUENCE"/>
    <property type="match status" value="1"/>
</dbReference>
<reference evidence="2" key="1">
    <citation type="submission" date="2021-01" db="EMBL/GenBank/DDBJ databases">
        <authorList>
            <consortium name="Genoscope - CEA"/>
            <person name="William W."/>
        </authorList>
    </citation>
    <scope>NUCLEOTIDE SEQUENCE</scope>
</reference>
<gene>
    <name evidence="2" type="ORF">PPRIM_AZ9-3.1.T1380049</name>
</gene>